<accession>A0A7W7N9V4</accession>
<comment type="caution">
    <text evidence="1">The sequence shown here is derived from an EMBL/GenBank/DDBJ whole genome shotgun (WGS) entry which is preliminary data.</text>
</comment>
<evidence type="ECO:0000313" key="2">
    <source>
        <dbReference type="Proteomes" id="UP000561681"/>
    </source>
</evidence>
<sequence>MYTLYYLNRNLQLCTMKVKTFDEPVLIPEDLIFCDLRQETTFIKEPTKCIDFTDIERLIIQSEFNDISLIKDADFRLQNTYMTSLCQVDPRLLTVNIVTAQRAYTIDIEQEVMDRVYGCSGDIGVTMHIIDADGIQHDFTPLSYLDMKYDNDLNYYYFECPLPFSISKVWFSDNHGHFNDSNKMEFVP</sequence>
<dbReference type="EMBL" id="JACHLD010000007">
    <property type="protein sequence ID" value="MBB4803911.1"/>
    <property type="molecule type" value="Genomic_DNA"/>
</dbReference>
<dbReference type="Proteomes" id="UP000561681">
    <property type="component" value="Unassembled WGS sequence"/>
</dbReference>
<proteinExistence type="predicted"/>
<organism evidence="1 2">
    <name type="scientific">Flavobacterium nitrogenifigens</name>
    <dbReference type="NCBI Taxonomy" id="1617283"/>
    <lineage>
        <taxon>Bacteria</taxon>
        <taxon>Pseudomonadati</taxon>
        <taxon>Bacteroidota</taxon>
        <taxon>Flavobacteriia</taxon>
        <taxon>Flavobacteriales</taxon>
        <taxon>Flavobacteriaceae</taxon>
        <taxon>Flavobacterium</taxon>
    </lineage>
</organism>
<protein>
    <submittedName>
        <fullName evidence="1">Uncharacterized protein</fullName>
    </submittedName>
</protein>
<dbReference type="AlphaFoldDB" id="A0A7W7N9V4"/>
<evidence type="ECO:0000313" key="1">
    <source>
        <dbReference type="EMBL" id="MBB4803911.1"/>
    </source>
</evidence>
<keyword evidence="2" id="KW-1185">Reference proteome</keyword>
<name>A0A7W7N9V4_9FLAO</name>
<reference evidence="1 2" key="1">
    <citation type="submission" date="2020-08" db="EMBL/GenBank/DDBJ databases">
        <title>Functional genomics of gut bacteria from endangered species of beetles.</title>
        <authorList>
            <person name="Carlos-Shanley C."/>
        </authorList>
    </citation>
    <scope>NUCLEOTIDE SEQUENCE [LARGE SCALE GENOMIC DNA]</scope>
    <source>
        <strain evidence="1 2">S00142</strain>
    </source>
</reference>
<gene>
    <name evidence="1" type="ORF">HNP37_003991</name>
</gene>